<gene>
    <name evidence="1" type="ORF">ACMD2_02202</name>
</gene>
<organism evidence="1 2">
    <name type="scientific">Ananas comosus</name>
    <name type="common">Pineapple</name>
    <name type="synonym">Ananas ananas</name>
    <dbReference type="NCBI Taxonomy" id="4615"/>
    <lineage>
        <taxon>Eukaryota</taxon>
        <taxon>Viridiplantae</taxon>
        <taxon>Streptophyta</taxon>
        <taxon>Embryophyta</taxon>
        <taxon>Tracheophyta</taxon>
        <taxon>Spermatophyta</taxon>
        <taxon>Magnoliopsida</taxon>
        <taxon>Liliopsida</taxon>
        <taxon>Poales</taxon>
        <taxon>Bromeliaceae</taxon>
        <taxon>Bromelioideae</taxon>
        <taxon>Ananas</taxon>
    </lineage>
</organism>
<accession>A0A199VP59</accession>
<comment type="caution">
    <text evidence="1">The sequence shown here is derived from an EMBL/GenBank/DDBJ whole genome shotgun (WGS) entry which is preliminary data.</text>
</comment>
<name>A0A199VP59_ANACO</name>
<dbReference type="AlphaFoldDB" id="A0A199VP59"/>
<dbReference type="EMBL" id="LSRQ01001222">
    <property type="protein sequence ID" value="OAY78696.1"/>
    <property type="molecule type" value="Genomic_DNA"/>
</dbReference>
<evidence type="ECO:0000313" key="2">
    <source>
        <dbReference type="Proteomes" id="UP000092600"/>
    </source>
</evidence>
<sequence>MDLELITKYGNLENREGQVHLLSNEEATRVFSLMVMRAAPPPLPSPSPVPAPVLGSKEEDLEPTQARAERVVMMRSWLKRCSLLPVRKHRCAFILTLMVTASIALVATPLPSSAFSSPALAPNSPPSAWVLISAEEEEKEPAPPLLLSPSAGIDIDGVGGVGRRKRRGGGAALIAVTEHHEDGHTVLGLALAHVGDRPTDGDGPAEVGDDWTGMAGILGTRTTEEVVFVRSIVNEARVRRMIGPNVARSILHGPGHFFVGEDASLQAANIFNPERWARERRTGP</sequence>
<protein>
    <submittedName>
        <fullName evidence="1">Uncharacterized protein</fullName>
    </submittedName>
</protein>
<reference evidence="1 2" key="1">
    <citation type="journal article" date="2016" name="DNA Res.">
        <title>The draft genome of MD-2 pineapple using hybrid error correction of long reads.</title>
        <authorList>
            <person name="Redwan R.M."/>
            <person name="Saidin A."/>
            <person name="Kumar S.V."/>
        </authorList>
    </citation>
    <scope>NUCLEOTIDE SEQUENCE [LARGE SCALE GENOMIC DNA]</scope>
    <source>
        <strain evidence="2">cv. MD2</strain>
        <tissue evidence="1">Leaf</tissue>
    </source>
</reference>
<dbReference type="Proteomes" id="UP000092600">
    <property type="component" value="Unassembled WGS sequence"/>
</dbReference>
<evidence type="ECO:0000313" key="1">
    <source>
        <dbReference type="EMBL" id="OAY78696.1"/>
    </source>
</evidence>
<proteinExistence type="predicted"/>